<feature type="transmembrane region" description="Helical" evidence="6">
    <location>
        <begin position="307"/>
        <end position="331"/>
    </location>
</feature>
<dbReference type="AlphaFoldDB" id="A0A367XW78"/>
<feature type="transmembrane region" description="Helical" evidence="6">
    <location>
        <begin position="228"/>
        <end position="252"/>
    </location>
</feature>
<dbReference type="PANTHER" id="PTHR22950">
    <property type="entry name" value="AMINO ACID TRANSPORTER"/>
    <property type="match status" value="1"/>
</dbReference>
<keyword evidence="3 6" id="KW-0812">Transmembrane</keyword>
<comment type="subcellular location">
    <subcellularLocation>
        <location evidence="1">Membrane</location>
        <topology evidence="1">Multi-pass membrane protein</topology>
    </subcellularLocation>
</comment>
<name>A0A367XW78_9ASCO</name>
<keyword evidence="5 6" id="KW-0472">Membrane</keyword>
<dbReference type="GO" id="GO:0015179">
    <property type="term" value="F:L-amino acid transmembrane transporter activity"/>
    <property type="evidence" value="ECO:0007669"/>
    <property type="project" value="TreeGrafter"/>
</dbReference>
<feature type="transmembrane region" description="Helical" evidence="6">
    <location>
        <begin position="73"/>
        <end position="97"/>
    </location>
</feature>
<comment type="similarity">
    <text evidence="2">Belongs to the amino acid/polyamine transporter 2 family.</text>
</comment>
<comment type="caution">
    <text evidence="8">The sequence shown here is derived from an EMBL/GenBank/DDBJ whole genome shotgun (WGS) entry which is preliminary data.</text>
</comment>
<dbReference type="Pfam" id="PF01490">
    <property type="entry name" value="Aa_trans"/>
    <property type="match status" value="1"/>
</dbReference>
<dbReference type="FunFam" id="1.20.1740.10:FF:000039">
    <property type="entry name" value="Neutral amino acid transporter (Eurofung)"/>
    <property type="match status" value="1"/>
</dbReference>
<evidence type="ECO:0000256" key="5">
    <source>
        <dbReference type="ARBA" id="ARBA00023136"/>
    </source>
</evidence>
<feature type="domain" description="Amino acid transporter transmembrane" evidence="7">
    <location>
        <begin position="41"/>
        <end position="405"/>
    </location>
</feature>
<evidence type="ECO:0000259" key="7">
    <source>
        <dbReference type="Pfam" id="PF01490"/>
    </source>
</evidence>
<feature type="transmembrane region" description="Helical" evidence="6">
    <location>
        <begin position="264"/>
        <end position="287"/>
    </location>
</feature>
<dbReference type="Gene3D" id="1.20.1740.10">
    <property type="entry name" value="Amino acid/polyamine transporter I"/>
    <property type="match status" value="1"/>
</dbReference>
<feature type="transmembrane region" description="Helical" evidence="6">
    <location>
        <begin position="48"/>
        <end position="67"/>
    </location>
</feature>
<feature type="transmembrane region" description="Helical" evidence="6">
    <location>
        <begin position="118"/>
        <end position="140"/>
    </location>
</feature>
<evidence type="ECO:0000256" key="3">
    <source>
        <dbReference type="ARBA" id="ARBA00022692"/>
    </source>
</evidence>
<evidence type="ECO:0000313" key="9">
    <source>
        <dbReference type="Proteomes" id="UP000253472"/>
    </source>
</evidence>
<feature type="transmembrane region" description="Helical" evidence="6">
    <location>
        <begin position="351"/>
        <end position="372"/>
    </location>
</feature>
<gene>
    <name evidence="8" type="primary">mtr_3</name>
    <name evidence="8" type="ORF">Cantr_06518</name>
</gene>
<evidence type="ECO:0000313" key="8">
    <source>
        <dbReference type="EMBL" id="RCK57659.1"/>
    </source>
</evidence>
<feature type="transmembrane region" description="Helical" evidence="6">
    <location>
        <begin position="152"/>
        <end position="171"/>
    </location>
</feature>
<dbReference type="OrthoDB" id="294730at2759"/>
<feature type="transmembrane region" description="Helical" evidence="6">
    <location>
        <begin position="432"/>
        <end position="451"/>
    </location>
</feature>
<feature type="transmembrane region" description="Helical" evidence="6">
    <location>
        <begin position="378"/>
        <end position="400"/>
    </location>
</feature>
<evidence type="ECO:0000256" key="6">
    <source>
        <dbReference type="SAM" id="Phobius"/>
    </source>
</evidence>
<dbReference type="PANTHER" id="PTHR22950:SF20">
    <property type="entry name" value="AMINO ACID TRANSPORTER (EUROFUNG)"/>
    <property type="match status" value="1"/>
</dbReference>
<dbReference type="Proteomes" id="UP000253472">
    <property type="component" value="Unassembled WGS sequence"/>
</dbReference>
<protein>
    <submittedName>
        <fullName evidence="8">N amino acid transport system protein</fullName>
    </submittedName>
</protein>
<dbReference type="InterPro" id="IPR013057">
    <property type="entry name" value="AA_transpt_TM"/>
</dbReference>
<accession>A0A367XW78</accession>
<evidence type="ECO:0000256" key="1">
    <source>
        <dbReference type="ARBA" id="ARBA00004141"/>
    </source>
</evidence>
<evidence type="ECO:0000256" key="2">
    <source>
        <dbReference type="ARBA" id="ARBA00008066"/>
    </source>
</evidence>
<dbReference type="EMBL" id="QLNQ01000028">
    <property type="protein sequence ID" value="RCK57659.1"/>
    <property type="molecule type" value="Genomic_DNA"/>
</dbReference>
<organism evidence="8 9">
    <name type="scientific">Candida viswanathii</name>
    <dbReference type="NCBI Taxonomy" id="5486"/>
    <lineage>
        <taxon>Eukaryota</taxon>
        <taxon>Fungi</taxon>
        <taxon>Dikarya</taxon>
        <taxon>Ascomycota</taxon>
        <taxon>Saccharomycotina</taxon>
        <taxon>Pichiomycetes</taxon>
        <taxon>Debaryomycetaceae</taxon>
        <taxon>Candida/Lodderomyces clade</taxon>
        <taxon>Candida</taxon>
    </lineage>
</organism>
<dbReference type="STRING" id="5486.A0A367XW78"/>
<sequence length="477" mass="53800">MSLKEESKLYVEQLDDSSISTDEYLKKEIEEDKEHDISYRNCSWQKTAGLLLCEYICLATLSFPWSYSVLGLGLGLIVTVIVSLLCFYTGLIVANYCAAYPHLIDICDIGQHLVGPRWIWHLTAVSFLIFNLLIQALHVLVGEKYLNTISDNKTVCSVVFGVVSAVACFLFSLPRTFSHMSGVAYFASGTMLVAMILAMIFAGIQEHPFGYEESMPVVWTAWPKDQNYVSIMSAVLNIVFTFAGQLTYPSFISQMSRPRDFKKALTVVTIIELITYALVGAIIYVYVGNAYITAPAFGSLTGKYKKIAYSFAVPTIVFLGSLFSNISAQFVFQHMFSKDSVHRNSHTVTGWLVWISLNGGLWILAFIVAEVIPFFSDLLSLMSSLFSCFFGFIFWALAYFKLKKFYHYKKTGEDISLLQLFRQGDWFFKSEFILNVIIFALGWYILGPGLYSTVQSIIWSYQKSLYGRPFSCASNAI</sequence>
<dbReference type="GO" id="GO:0016020">
    <property type="term" value="C:membrane"/>
    <property type="evidence" value="ECO:0007669"/>
    <property type="project" value="UniProtKB-SubCell"/>
</dbReference>
<keyword evidence="9" id="KW-1185">Reference proteome</keyword>
<evidence type="ECO:0000256" key="4">
    <source>
        <dbReference type="ARBA" id="ARBA00022989"/>
    </source>
</evidence>
<proteinExistence type="inferred from homology"/>
<reference evidence="8 9" key="1">
    <citation type="submission" date="2018-06" db="EMBL/GenBank/DDBJ databases">
        <title>Whole genome sequencing of Candida tropicalis (genome annotated by CSBL at Korea University).</title>
        <authorList>
            <person name="Ahn J."/>
        </authorList>
    </citation>
    <scope>NUCLEOTIDE SEQUENCE [LARGE SCALE GENOMIC DNA]</scope>
    <source>
        <strain evidence="8 9">ATCC 20962</strain>
    </source>
</reference>
<keyword evidence="4 6" id="KW-1133">Transmembrane helix</keyword>
<feature type="transmembrane region" description="Helical" evidence="6">
    <location>
        <begin position="183"/>
        <end position="204"/>
    </location>
</feature>